<feature type="chain" id="PRO_5042208204" evidence="1">
    <location>
        <begin position="25"/>
        <end position="130"/>
    </location>
</feature>
<gene>
    <name evidence="2" type="ORF">Pmani_003574</name>
</gene>
<keyword evidence="3" id="KW-1185">Reference proteome</keyword>
<accession>A0AAE1QGI5</accession>
<organism evidence="2 3">
    <name type="scientific">Petrolisthes manimaculis</name>
    <dbReference type="NCBI Taxonomy" id="1843537"/>
    <lineage>
        <taxon>Eukaryota</taxon>
        <taxon>Metazoa</taxon>
        <taxon>Ecdysozoa</taxon>
        <taxon>Arthropoda</taxon>
        <taxon>Crustacea</taxon>
        <taxon>Multicrustacea</taxon>
        <taxon>Malacostraca</taxon>
        <taxon>Eumalacostraca</taxon>
        <taxon>Eucarida</taxon>
        <taxon>Decapoda</taxon>
        <taxon>Pleocyemata</taxon>
        <taxon>Anomura</taxon>
        <taxon>Galatheoidea</taxon>
        <taxon>Porcellanidae</taxon>
        <taxon>Petrolisthes</taxon>
    </lineage>
</organism>
<protein>
    <submittedName>
        <fullName evidence="2">Uncharacterized protein</fullName>
    </submittedName>
</protein>
<proteinExistence type="predicted"/>
<dbReference type="EMBL" id="JAWZYT010000260">
    <property type="protein sequence ID" value="KAK4325870.1"/>
    <property type="molecule type" value="Genomic_DNA"/>
</dbReference>
<comment type="caution">
    <text evidence="2">The sequence shown here is derived from an EMBL/GenBank/DDBJ whole genome shotgun (WGS) entry which is preliminary data.</text>
</comment>
<name>A0AAE1QGI5_9EUCA</name>
<reference evidence="2" key="1">
    <citation type="submission" date="2023-11" db="EMBL/GenBank/DDBJ databases">
        <title>Genome assemblies of two species of porcelain crab, Petrolisthes cinctipes and Petrolisthes manimaculis (Anomura: Porcellanidae).</title>
        <authorList>
            <person name="Angst P."/>
        </authorList>
    </citation>
    <scope>NUCLEOTIDE SEQUENCE</scope>
    <source>
        <strain evidence="2">PB745_02</strain>
        <tissue evidence="2">Gill</tissue>
    </source>
</reference>
<keyword evidence="1" id="KW-0732">Signal</keyword>
<evidence type="ECO:0000256" key="1">
    <source>
        <dbReference type="SAM" id="SignalP"/>
    </source>
</evidence>
<evidence type="ECO:0000313" key="3">
    <source>
        <dbReference type="Proteomes" id="UP001292094"/>
    </source>
</evidence>
<evidence type="ECO:0000313" key="2">
    <source>
        <dbReference type="EMBL" id="KAK4325870.1"/>
    </source>
</evidence>
<dbReference type="Proteomes" id="UP001292094">
    <property type="component" value="Unassembled WGS sequence"/>
</dbReference>
<feature type="signal peptide" evidence="1">
    <location>
        <begin position="1"/>
        <end position="24"/>
    </location>
</feature>
<dbReference type="AlphaFoldDB" id="A0AAE1QGI5"/>
<sequence length="130" mass="14452">MAIPGRRLVVASTFLLLLSVLVVGGTEEIDQRIVVVLDKTFDISKASQTHIVKSAWPDGLTYIMWKDETFTFAEMKAYCAKIPYFRVTILKTSMQFQFVNDTIAPLSQGALLDLIRIPDNGIVTGKVRSG</sequence>